<evidence type="ECO:0000313" key="7">
    <source>
        <dbReference type="EnsemblMetazoa" id="HelroP87192"/>
    </source>
</evidence>
<evidence type="ECO:0000313" key="6">
    <source>
        <dbReference type="EMBL" id="ESN94987.1"/>
    </source>
</evidence>
<dbReference type="GO" id="GO:0015031">
    <property type="term" value="P:protein transport"/>
    <property type="evidence" value="ECO:0007669"/>
    <property type="project" value="UniProtKB-KW"/>
</dbReference>
<dbReference type="GeneID" id="20216727"/>
<dbReference type="OrthoDB" id="1734063at2759"/>
<reference evidence="8" key="1">
    <citation type="submission" date="2012-12" db="EMBL/GenBank/DDBJ databases">
        <authorList>
            <person name="Hellsten U."/>
            <person name="Grimwood J."/>
            <person name="Chapman J.A."/>
            <person name="Shapiro H."/>
            <person name="Aerts A."/>
            <person name="Otillar R.P."/>
            <person name="Terry A.Y."/>
            <person name="Boore J.L."/>
            <person name="Simakov O."/>
            <person name="Marletaz F."/>
            <person name="Cho S.-J."/>
            <person name="Edsinger-Gonzales E."/>
            <person name="Havlak P."/>
            <person name="Kuo D.-H."/>
            <person name="Larsson T."/>
            <person name="Lv J."/>
            <person name="Arendt D."/>
            <person name="Savage R."/>
            <person name="Osoegawa K."/>
            <person name="de Jong P."/>
            <person name="Lindberg D.R."/>
            <person name="Seaver E.C."/>
            <person name="Weisblat D.A."/>
            <person name="Putnam N.H."/>
            <person name="Grigoriev I.V."/>
            <person name="Rokhsar D.S."/>
        </authorList>
    </citation>
    <scope>NUCLEOTIDE SEQUENCE</scope>
</reference>
<dbReference type="HOGENOM" id="CLU_012270_0_0_1"/>
<gene>
    <name evidence="7" type="primary">20216727</name>
    <name evidence="6" type="ORF">HELRODRAFT_87192</name>
</gene>
<dbReference type="InParanoid" id="T1G6N0"/>
<dbReference type="FunCoup" id="T1G6N0">
    <property type="interactions" value="1773"/>
</dbReference>
<dbReference type="InterPro" id="IPR029705">
    <property type="entry name" value="VPS35L"/>
</dbReference>
<reference evidence="6 8" key="2">
    <citation type="journal article" date="2013" name="Nature">
        <title>Insights into bilaterian evolution from three spiralian genomes.</title>
        <authorList>
            <person name="Simakov O."/>
            <person name="Marletaz F."/>
            <person name="Cho S.J."/>
            <person name="Edsinger-Gonzales E."/>
            <person name="Havlak P."/>
            <person name="Hellsten U."/>
            <person name="Kuo D.H."/>
            <person name="Larsson T."/>
            <person name="Lv J."/>
            <person name="Arendt D."/>
            <person name="Savage R."/>
            <person name="Osoegawa K."/>
            <person name="de Jong P."/>
            <person name="Grimwood J."/>
            <person name="Chapman J.A."/>
            <person name="Shapiro H."/>
            <person name="Aerts A."/>
            <person name="Otillar R.P."/>
            <person name="Terry A.Y."/>
            <person name="Boore J.L."/>
            <person name="Grigoriev I.V."/>
            <person name="Lindberg D.R."/>
            <person name="Seaver E.C."/>
            <person name="Weisblat D.A."/>
            <person name="Putnam N.H."/>
            <person name="Rokhsar D.S."/>
        </authorList>
    </citation>
    <scope>NUCLEOTIDE SEQUENCE</scope>
</reference>
<name>T1G6N0_HELRO</name>
<keyword evidence="3" id="KW-0813">Transport</keyword>
<organism evidence="7 8">
    <name type="scientific">Helobdella robusta</name>
    <name type="common">Californian leech</name>
    <dbReference type="NCBI Taxonomy" id="6412"/>
    <lineage>
        <taxon>Eukaryota</taxon>
        <taxon>Metazoa</taxon>
        <taxon>Spiralia</taxon>
        <taxon>Lophotrochozoa</taxon>
        <taxon>Annelida</taxon>
        <taxon>Clitellata</taxon>
        <taxon>Hirudinea</taxon>
        <taxon>Rhynchobdellida</taxon>
        <taxon>Glossiphoniidae</taxon>
        <taxon>Helobdella</taxon>
    </lineage>
</organism>
<evidence type="ECO:0000256" key="4">
    <source>
        <dbReference type="ARBA" id="ARBA00022753"/>
    </source>
</evidence>
<dbReference type="KEGG" id="hro:HELRODRAFT_87192"/>
<dbReference type="PANTHER" id="PTHR13673">
    <property type="entry name" value="ESOPHAGEAL CANCER ASSOCIATED PROTEIN"/>
    <property type="match status" value="1"/>
</dbReference>
<evidence type="ECO:0000256" key="5">
    <source>
        <dbReference type="ARBA" id="ARBA00022927"/>
    </source>
</evidence>
<dbReference type="RefSeq" id="XP_009026838.1">
    <property type="nucleotide sequence ID" value="XM_009028590.1"/>
</dbReference>
<dbReference type="OMA" id="RVEVCKN"/>
<keyword evidence="4" id="KW-0967">Endosome</keyword>
<evidence type="ECO:0000313" key="8">
    <source>
        <dbReference type="Proteomes" id="UP000015101"/>
    </source>
</evidence>
<dbReference type="PANTHER" id="PTHR13673:SF0">
    <property type="entry name" value="VPS35 ENDOSOMAL PROTEIN-SORTING FACTOR-LIKE"/>
    <property type="match status" value="1"/>
</dbReference>
<sequence>MTEEDGNFLNYTNIGDAVNDDFETWTHLKSTTLSTFTTSKKLSLVSITSSKDHANLQGSKTLVVTVADKVKKRLEQLDDIEEGSVQETLTLSQDEYVGHINKLSSALVHAWKVDQRVKTLKIAIQCVKLLGDTSSKQFYPSKFILIADILDNFGALVLERLLEKSTTTAHQHLPNISLLDINPNMVSEPARETCRNWIFKISSIRELLPRIYVEASVLRCLDLLGQQGAVKELDRLLASVRGVADPLVSLYLRCYLVKVADSLVIHRQQSSSSFFSTSSGFVHCMNGLATDSTSSSSTLSDEEKMEYLLLFSPAFDWIMRCIASSTTDILGEVYNIITACQDEAIKSLLIGSFIDQSPSLYLVSQSIVISRMIGQLMANEKPLPELYRRLGSRLATSPDSLDEEFRRPLLNDSWRCLSGLYSASEYMKSVIVWSAYVGRFFTKKECNVVMADVIKRMMMDRSYEDEQTSIKLTMQHLVSCSNSSLVDIVSSASFLPYLDMFNSDNKVCCCYYCCCCVCSIRMTSDPVVIHAMMTICKYFHDHVNAMTSDDEVRDVSTLINDFIGAVSTESNEAQLAFYVKCRSTFYNIDPILAFLVHRVNHLVMEGRESSDERMKSRTKTTTTTSSVKKKDFSFVRACCAYTFITIPSLNGVLERVNMYVGSGLVALHHVCVSQADDFFRAAILLISQVPKFVEFDGKIHPTDPQLVDCVRNLSSIILFLPDPPHLPPLSLYHLLFSQVSSYKWDPNFDSQLMAYASLIVSLSSVSQEILPYKMANVDSNDALYGGDPKFLAEVGKLVGLIAEQVQEKLRDMERTRVAVVALKMFETLLPHVDPSSSPFLHYLLKLIVAGTCKGLPTSSRKAVTTTAASSTSTSMSVMDVSSPSVNKVVASIRRMVAKDERYRVLLEYVVV</sequence>
<keyword evidence="5" id="KW-0653">Protein transport</keyword>
<dbReference type="eggNOG" id="KOG3682">
    <property type="taxonomic scope" value="Eukaryota"/>
</dbReference>
<evidence type="ECO:0000256" key="2">
    <source>
        <dbReference type="ARBA" id="ARBA00010704"/>
    </source>
</evidence>
<dbReference type="STRING" id="6412.T1G6N0"/>
<keyword evidence="8" id="KW-1185">Reference proteome</keyword>
<dbReference type="CTD" id="20216727"/>
<dbReference type="EnsemblMetazoa" id="HelroT87192">
    <property type="protein sequence ID" value="HelroP87192"/>
    <property type="gene ID" value="HelroG87192"/>
</dbReference>
<dbReference type="GO" id="GO:0005768">
    <property type="term" value="C:endosome"/>
    <property type="evidence" value="ECO:0000318"/>
    <property type="project" value="GO_Central"/>
</dbReference>
<dbReference type="GO" id="GO:0032456">
    <property type="term" value="P:endocytic recycling"/>
    <property type="evidence" value="ECO:0000318"/>
    <property type="project" value="GO_Central"/>
</dbReference>
<comment type="similarity">
    <text evidence="2">Belongs to the VPS35L family.</text>
</comment>
<dbReference type="EMBL" id="AMQM01007005">
    <property type="status" value="NOT_ANNOTATED_CDS"/>
    <property type="molecule type" value="Genomic_DNA"/>
</dbReference>
<protein>
    <submittedName>
        <fullName evidence="6 7">Uncharacterized protein</fullName>
    </submittedName>
</protein>
<accession>T1G6N0</accession>
<comment type="subcellular location">
    <subcellularLocation>
        <location evidence="1">Endosome</location>
    </subcellularLocation>
</comment>
<reference evidence="7" key="3">
    <citation type="submission" date="2015-06" db="UniProtKB">
        <authorList>
            <consortium name="EnsemblMetazoa"/>
        </authorList>
    </citation>
    <scope>IDENTIFICATION</scope>
</reference>
<evidence type="ECO:0000256" key="3">
    <source>
        <dbReference type="ARBA" id="ARBA00022448"/>
    </source>
</evidence>
<dbReference type="AlphaFoldDB" id="T1G6N0"/>
<dbReference type="EMBL" id="KB097552">
    <property type="protein sequence ID" value="ESN94987.1"/>
    <property type="molecule type" value="Genomic_DNA"/>
</dbReference>
<evidence type="ECO:0000256" key="1">
    <source>
        <dbReference type="ARBA" id="ARBA00004177"/>
    </source>
</evidence>
<proteinExistence type="inferred from homology"/>
<dbReference type="Proteomes" id="UP000015101">
    <property type="component" value="Unassembled WGS sequence"/>
</dbReference>